<dbReference type="InterPro" id="IPR000375">
    <property type="entry name" value="Dynamin_stalk"/>
</dbReference>
<keyword evidence="2" id="KW-0342">GTP-binding</keyword>
<dbReference type="InterPro" id="IPR022812">
    <property type="entry name" value="Dynamin"/>
</dbReference>
<sequence>MKRYVPIKCPSPCSWRCLPVCNTLVLHEHSLPPWPRLPFSGEGICSATSSVSLAPLDFTLPSLWRRVHPPTSPLSATPQPRFTNVRTSQRHFTTSLQTPHSPHSFHTLPRFPPSFKLFLFLLSTSSLPQPHPTLPGLWLISMVGTRRSIVKTEQLEDEFEPTSLSSHREAAPHDTSFELAERTSTAPSSQVTPPATMGGLPHAEGDHMEIDQGTTQQAMETLSADSHHLIQAMQKLEALGIEDVLPSLPKIVVIGDQSHGKSSIIEAVCDIALPRAAGTCTRCPFQITTTARSGVSDWICNISLLLRYQYNPNMTSEYEGWEDLGSQQRIEFQEVYDKADLERWLRLAQIAICQPEPSAKAADIAKMNDLNYGYAIEFSPNIISIEISAPGLPEMSLTDLPGTINVHQDASKQYLVDFIGALVKTYLEEEHAHVLLAASADQNLENSTAMKCINNHNASARSMGVLTKPDLSTFRVTDLHKVLSGKTFKLTGGGWYVTKLLSQDDVDGGTSHAQAREAEQAFFAQHPWNSTLSAFSDRFGIPNLQKELSRILTTKIKRQLPDLLAEVKRAYQEVSAELLDFPEQDKDAQRTVRSKINQVTLAITKQLNGDSIQGGFYAEYKAIIKHLGLQFRKARPQFDFATPGAKKIITINDDSEDDSDTVQSSAAKRRKGNDSRAVPTPQRPADKTPRTPRTPIKQEKDTRTPATPAIAPVKFTLLQVRKAYSLGEASTIDPHNGKVTDSLIRSTIQRWDDIVDAALQSVHAAVASMLNNEIEAALSGYQKSKLFGQTQSIVHEVFMQLKEQNKDSVLRHIKCEMHKPNTFQKELLGNQTAARDKELRADREECRGREYIDAGHLEKKFKNVEQDKQAQEKQLAEAIKCLGPDKYTKEIAAIARILAYYDIASAPLPDFVAKKLELDLFSAMEEQLQGALIEKLNTADREYCAELVAEDPERERTRRKLTEKQHKLKAAMDELKSLYSREE</sequence>
<dbReference type="CDD" id="cd08771">
    <property type="entry name" value="DLP_1"/>
    <property type="match status" value="1"/>
</dbReference>
<gene>
    <name evidence="6" type="ORF">BDY17DRAFT_298525</name>
</gene>
<evidence type="ECO:0000259" key="5">
    <source>
        <dbReference type="PROSITE" id="PS51388"/>
    </source>
</evidence>
<keyword evidence="1" id="KW-0547">Nucleotide-binding</keyword>
<proteinExistence type="predicted"/>
<dbReference type="PROSITE" id="PS51388">
    <property type="entry name" value="GED"/>
    <property type="match status" value="1"/>
</dbReference>
<dbReference type="Pfam" id="PF02212">
    <property type="entry name" value="GED"/>
    <property type="match status" value="1"/>
</dbReference>
<dbReference type="Proteomes" id="UP000799767">
    <property type="component" value="Unassembled WGS sequence"/>
</dbReference>
<dbReference type="InterPro" id="IPR045063">
    <property type="entry name" value="Dynamin_N"/>
</dbReference>
<feature type="region of interest" description="Disordered" evidence="4">
    <location>
        <begin position="156"/>
        <end position="207"/>
    </location>
</feature>
<dbReference type="AlphaFoldDB" id="A0A6A6PSG0"/>
<keyword evidence="3" id="KW-0175">Coiled coil</keyword>
<dbReference type="Gene3D" id="1.20.120.1240">
    <property type="entry name" value="Dynamin, middle domain"/>
    <property type="match status" value="1"/>
</dbReference>
<dbReference type="GO" id="GO:0005737">
    <property type="term" value="C:cytoplasm"/>
    <property type="evidence" value="ECO:0007669"/>
    <property type="project" value="TreeGrafter"/>
</dbReference>
<dbReference type="GO" id="GO:0005886">
    <property type="term" value="C:plasma membrane"/>
    <property type="evidence" value="ECO:0007669"/>
    <property type="project" value="TreeGrafter"/>
</dbReference>
<feature type="region of interest" description="Disordered" evidence="4">
    <location>
        <begin position="651"/>
        <end position="707"/>
    </location>
</feature>
<dbReference type="SUPFAM" id="SSF52540">
    <property type="entry name" value="P-loop containing nucleoside triphosphate hydrolases"/>
    <property type="match status" value="1"/>
</dbReference>
<dbReference type="GO" id="GO:0031623">
    <property type="term" value="P:receptor internalization"/>
    <property type="evidence" value="ECO:0007669"/>
    <property type="project" value="TreeGrafter"/>
</dbReference>
<dbReference type="InterPro" id="IPR020850">
    <property type="entry name" value="GED_dom"/>
</dbReference>
<dbReference type="Pfam" id="PF01031">
    <property type="entry name" value="Dynamin_M"/>
    <property type="match status" value="1"/>
</dbReference>
<feature type="domain" description="GED" evidence="5">
    <location>
        <begin position="890"/>
        <end position="983"/>
    </location>
</feature>
<keyword evidence="7" id="KW-1185">Reference proteome</keyword>
<protein>
    <submittedName>
        <fullName evidence="6">P-loop containing nucleoside triphosphate hydrolase protein</fullName>
    </submittedName>
</protein>
<dbReference type="GO" id="GO:0003924">
    <property type="term" value="F:GTPase activity"/>
    <property type="evidence" value="ECO:0007669"/>
    <property type="project" value="InterPro"/>
</dbReference>
<evidence type="ECO:0000256" key="4">
    <source>
        <dbReference type="SAM" id="MobiDB-lite"/>
    </source>
</evidence>
<accession>A0A6A6PSG0</accession>
<organism evidence="6 7">
    <name type="scientific">Neohortaea acidophila</name>
    <dbReference type="NCBI Taxonomy" id="245834"/>
    <lineage>
        <taxon>Eukaryota</taxon>
        <taxon>Fungi</taxon>
        <taxon>Dikarya</taxon>
        <taxon>Ascomycota</taxon>
        <taxon>Pezizomycotina</taxon>
        <taxon>Dothideomycetes</taxon>
        <taxon>Dothideomycetidae</taxon>
        <taxon>Mycosphaerellales</taxon>
        <taxon>Teratosphaeriaceae</taxon>
        <taxon>Neohortaea</taxon>
    </lineage>
</organism>
<feature type="coiled-coil region" evidence="3">
    <location>
        <begin position="954"/>
        <end position="981"/>
    </location>
</feature>
<dbReference type="GO" id="GO:0005874">
    <property type="term" value="C:microtubule"/>
    <property type="evidence" value="ECO:0007669"/>
    <property type="project" value="TreeGrafter"/>
</dbReference>
<reference evidence="6" key="1">
    <citation type="journal article" date="2020" name="Stud. Mycol.">
        <title>101 Dothideomycetes genomes: a test case for predicting lifestyles and emergence of pathogens.</title>
        <authorList>
            <person name="Haridas S."/>
            <person name="Albert R."/>
            <person name="Binder M."/>
            <person name="Bloem J."/>
            <person name="Labutti K."/>
            <person name="Salamov A."/>
            <person name="Andreopoulos B."/>
            <person name="Baker S."/>
            <person name="Barry K."/>
            <person name="Bills G."/>
            <person name="Bluhm B."/>
            <person name="Cannon C."/>
            <person name="Castanera R."/>
            <person name="Culley D."/>
            <person name="Daum C."/>
            <person name="Ezra D."/>
            <person name="Gonzalez J."/>
            <person name="Henrissat B."/>
            <person name="Kuo A."/>
            <person name="Liang C."/>
            <person name="Lipzen A."/>
            <person name="Lutzoni F."/>
            <person name="Magnuson J."/>
            <person name="Mondo S."/>
            <person name="Nolan M."/>
            <person name="Ohm R."/>
            <person name="Pangilinan J."/>
            <person name="Park H.-J."/>
            <person name="Ramirez L."/>
            <person name="Alfaro M."/>
            <person name="Sun H."/>
            <person name="Tritt A."/>
            <person name="Yoshinaga Y."/>
            <person name="Zwiers L.-H."/>
            <person name="Turgeon B."/>
            <person name="Goodwin S."/>
            <person name="Spatafora J."/>
            <person name="Crous P."/>
            <person name="Grigoriev I."/>
        </authorList>
    </citation>
    <scope>NUCLEOTIDE SEQUENCE</scope>
    <source>
        <strain evidence="6">CBS 113389</strain>
    </source>
</reference>
<dbReference type="OrthoDB" id="5061070at2759"/>
<dbReference type="GO" id="GO:0005525">
    <property type="term" value="F:GTP binding"/>
    <property type="evidence" value="ECO:0007669"/>
    <property type="project" value="InterPro"/>
</dbReference>
<dbReference type="GO" id="GO:0008017">
    <property type="term" value="F:microtubule binding"/>
    <property type="evidence" value="ECO:0007669"/>
    <property type="project" value="TreeGrafter"/>
</dbReference>
<dbReference type="Pfam" id="PF00350">
    <property type="entry name" value="Dynamin_N"/>
    <property type="match status" value="1"/>
</dbReference>
<dbReference type="PRINTS" id="PR00195">
    <property type="entry name" value="DYNAMIN"/>
</dbReference>
<dbReference type="InterPro" id="IPR027417">
    <property type="entry name" value="P-loop_NTPase"/>
</dbReference>
<dbReference type="PANTHER" id="PTHR11566:SF131">
    <property type="entry name" value="GTPASE, PUTATIVE (AFU_ORTHOLOGUE AFUA_6G07630)-RELATED"/>
    <property type="match status" value="1"/>
</dbReference>
<evidence type="ECO:0000256" key="3">
    <source>
        <dbReference type="SAM" id="Coils"/>
    </source>
</evidence>
<dbReference type="InterPro" id="IPR001401">
    <property type="entry name" value="Dynamin_GTPase"/>
</dbReference>
<dbReference type="EMBL" id="MU001636">
    <property type="protein sequence ID" value="KAF2482433.1"/>
    <property type="molecule type" value="Genomic_DNA"/>
</dbReference>
<evidence type="ECO:0000313" key="7">
    <source>
        <dbReference type="Proteomes" id="UP000799767"/>
    </source>
</evidence>
<evidence type="ECO:0000313" key="6">
    <source>
        <dbReference type="EMBL" id="KAF2482433.1"/>
    </source>
</evidence>
<feature type="compositionally biased region" description="Polar residues" evidence="4">
    <location>
        <begin position="182"/>
        <end position="193"/>
    </location>
</feature>
<evidence type="ECO:0000256" key="2">
    <source>
        <dbReference type="ARBA" id="ARBA00023134"/>
    </source>
</evidence>
<dbReference type="Gene3D" id="3.40.50.300">
    <property type="entry name" value="P-loop containing nucleotide triphosphate hydrolases"/>
    <property type="match status" value="1"/>
</dbReference>
<keyword evidence="6" id="KW-0378">Hydrolase</keyword>
<name>A0A6A6PSG0_9PEZI</name>
<dbReference type="PANTHER" id="PTHR11566">
    <property type="entry name" value="DYNAMIN"/>
    <property type="match status" value="1"/>
</dbReference>
<evidence type="ECO:0000256" key="1">
    <source>
        <dbReference type="ARBA" id="ARBA00022741"/>
    </source>
</evidence>
<dbReference type="RefSeq" id="XP_033589003.1">
    <property type="nucleotide sequence ID" value="XM_033733752.1"/>
</dbReference>
<dbReference type="GeneID" id="54474754"/>
<feature type="compositionally biased region" description="Basic and acidic residues" evidence="4">
    <location>
        <begin position="166"/>
        <end position="181"/>
    </location>
</feature>
<dbReference type="SMART" id="SM00053">
    <property type="entry name" value="DYNc"/>
    <property type="match status" value="1"/>
</dbReference>
<dbReference type="InterPro" id="IPR003130">
    <property type="entry name" value="GED"/>
</dbReference>